<proteinExistence type="predicted"/>
<keyword evidence="1" id="KW-0812">Transmembrane</keyword>
<dbReference type="AlphaFoldDB" id="A0A3P7YH43"/>
<gene>
    <name evidence="2" type="ORF">SMRZ_LOCUS4973</name>
</gene>
<reference evidence="2 3" key="1">
    <citation type="submission" date="2018-11" db="EMBL/GenBank/DDBJ databases">
        <authorList>
            <consortium name="Pathogen Informatics"/>
        </authorList>
    </citation>
    <scope>NUCLEOTIDE SEQUENCE [LARGE SCALE GENOMIC DNA]</scope>
    <source>
        <strain evidence="2 3">Zambia</strain>
    </source>
</reference>
<accession>A0A3P7YH43</accession>
<organism evidence="2 3">
    <name type="scientific">Schistosoma margrebowiei</name>
    <dbReference type="NCBI Taxonomy" id="48269"/>
    <lineage>
        <taxon>Eukaryota</taxon>
        <taxon>Metazoa</taxon>
        <taxon>Spiralia</taxon>
        <taxon>Lophotrochozoa</taxon>
        <taxon>Platyhelminthes</taxon>
        <taxon>Trematoda</taxon>
        <taxon>Digenea</taxon>
        <taxon>Strigeidida</taxon>
        <taxon>Schistosomatoidea</taxon>
        <taxon>Schistosomatidae</taxon>
        <taxon>Schistosoma</taxon>
    </lineage>
</organism>
<sequence length="79" mass="9706">MAILLLVWIIYDIVIETIRHFDHSEYSWITYGTNWTFLILTITHISLAIYCLIYNIKCKYFYFYNEITFKSYIYKSQLL</sequence>
<keyword evidence="3" id="KW-1185">Reference proteome</keyword>
<evidence type="ECO:0000313" key="3">
    <source>
        <dbReference type="Proteomes" id="UP000277204"/>
    </source>
</evidence>
<name>A0A3P7YH43_9TREM</name>
<keyword evidence="1" id="KW-0472">Membrane</keyword>
<evidence type="ECO:0000256" key="1">
    <source>
        <dbReference type="SAM" id="Phobius"/>
    </source>
</evidence>
<keyword evidence="1" id="KW-1133">Transmembrane helix</keyword>
<dbReference type="EMBL" id="UZAI01001639">
    <property type="protein sequence ID" value="VDO63963.1"/>
    <property type="molecule type" value="Genomic_DNA"/>
</dbReference>
<feature type="transmembrane region" description="Helical" evidence="1">
    <location>
        <begin position="35"/>
        <end position="56"/>
    </location>
</feature>
<evidence type="ECO:0000313" key="2">
    <source>
        <dbReference type="EMBL" id="VDO63963.1"/>
    </source>
</evidence>
<protein>
    <submittedName>
        <fullName evidence="2">Uncharacterized protein</fullName>
    </submittedName>
</protein>
<dbReference type="Proteomes" id="UP000277204">
    <property type="component" value="Unassembled WGS sequence"/>
</dbReference>